<dbReference type="Gene3D" id="3.40.1190.20">
    <property type="match status" value="1"/>
</dbReference>
<dbReference type="Pfam" id="PF00294">
    <property type="entry name" value="PfkB"/>
    <property type="match status" value="1"/>
</dbReference>
<dbReference type="RefSeq" id="WP_271175159.1">
    <property type="nucleotide sequence ID" value="NZ_BAAAJO010000001.1"/>
</dbReference>
<keyword evidence="1" id="KW-0808">Transferase</keyword>
<proteinExistence type="predicted"/>
<reference evidence="4" key="2">
    <citation type="submission" date="2023-01" db="EMBL/GenBank/DDBJ databases">
        <authorList>
            <person name="Sun Q."/>
            <person name="Evtushenko L."/>
        </authorList>
    </citation>
    <scope>NUCLEOTIDE SEQUENCE</scope>
    <source>
        <strain evidence="4">VKM Ac-1401</strain>
    </source>
</reference>
<dbReference type="GO" id="GO:0016301">
    <property type="term" value="F:kinase activity"/>
    <property type="evidence" value="ECO:0007669"/>
    <property type="project" value="UniProtKB-KW"/>
</dbReference>
<reference evidence="4" key="1">
    <citation type="journal article" date="2014" name="Int. J. Syst. Evol. Microbiol.">
        <title>Complete genome sequence of Corynebacterium casei LMG S-19264T (=DSM 44701T), isolated from a smear-ripened cheese.</title>
        <authorList>
            <consortium name="US DOE Joint Genome Institute (JGI-PGF)"/>
            <person name="Walter F."/>
            <person name="Albersmeier A."/>
            <person name="Kalinowski J."/>
            <person name="Ruckert C."/>
        </authorList>
    </citation>
    <scope>NUCLEOTIDE SEQUENCE</scope>
    <source>
        <strain evidence="4">VKM Ac-1401</strain>
    </source>
</reference>
<evidence type="ECO:0000313" key="5">
    <source>
        <dbReference type="Proteomes" id="UP001142372"/>
    </source>
</evidence>
<dbReference type="AlphaFoldDB" id="A0A9W6H6R9"/>
<keyword evidence="5" id="KW-1185">Reference proteome</keyword>
<organism evidence="4 5">
    <name type="scientific">Leifsonia poae</name>
    <dbReference type="NCBI Taxonomy" id="110933"/>
    <lineage>
        <taxon>Bacteria</taxon>
        <taxon>Bacillati</taxon>
        <taxon>Actinomycetota</taxon>
        <taxon>Actinomycetes</taxon>
        <taxon>Micrococcales</taxon>
        <taxon>Microbacteriaceae</taxon>
        <taxon>Leifsonia</taxon>
    </lineage>
</organism>
<keyword evidence="2 4" id="KW-0418">Kinase</keyword>
<accession>A0A9W6H6R9</accession>
<evidence type="ECO:0000313" key="4">
    <source>
        <dbReference type="EMBL" id="GLJ74442.1"/>
    </source>
</evidence>
<dbReference type="PANTHER" id="PTHR10584">
    <property type="entry name" value="SUGAR KINASE"/>
    <property type="match status" value="1"/>
</dbReference>
<dbReference type="EMBL" id="BSEN01000001">
    <property type="protein sequence ID" value="GLJ74442.1"/>
    <property type="molecule type" value="Genomic_DNA"/>
</dbReference>
<name>A0A9W6H6R9_9MICO</name>
<protein>
    <submittedName>
        <fullName evidence="4">Sugar kinase</fullName>
    </submittedName>
</protein>
<comment type="caution">
    <text evidence="4">The sequence shown here is derived from an EMBL/GenBank/DDBJ whole genome shotgun (WGS) entry which is preliminary data.</text>
</comment>
<dbReference type="PANTHER" id="PTHR10584:SF166">
    <property type="entry name" value="RIBOKINASE"/>
    <property type="match status" value="1"/>
</dbReference>
<dbReference type="SUPFAM" id="SSF53613">
    <property type="entry name" value="Ribokinase-like"/>
    <property type="match status" value="1"/>
</dbReference>
<dbReference type="InterPro" id="IPR011611">
    <property type="entry name" value="PfkB_dom"/>
</dbReference>
<evidence type="ECO:0000259" key="3">
    <source>
        <dbReference type="Pfam" id="PF00294"/>
    </source>
</evidence>
<gene>
    <name evidence="4" type="ORF">GCM10017584_00150</name>
</gene>
<dbReference type="Proteomes" id="UP001142372">
    <property type="component" value="Unassembled WGS sequence"/>
</dbReference>
<sequence length="310" mass="31162">MTEQPRLVFTGNVVADLVLGIDALPEPGGDTIAGTTLVTAGGGLTVMLAAERDGLPVVFAGQYGTGPFGTVVRAALASSGVEIVSAGLDDVDSGFSVVLVDGTAERTFVTSVGAEGRLTRADLDRVPVAPDDLVFVSGYSLAHPANAAALPGWLDGLPAGVRVIVDPSPLADELDGDLLDRVLARTDLLTANARETRILTGTGNLPAAATSLRARIRPTGAVVVRDAANGCWITDQVSAPPVHVPGFAVDAVDSTGAGDTHGGVLAAALSRGDDLAAAARRANAAAAIAVTRRGPATAPTATEIDALLAR</sequence>
<feature type="domain" description="Carbohydrate kinase PfkB" evidence="3">
    <location>
        <begin position="7"/>
        <end position="297"/>
    </location>
</feature>
<evidence type="ECO:0000256" key="2">
    <source>
        <dbReference type="ARBA" id="ARBA00022777"/>
    </source>
</evidence>
<dbReference type="InterPro" id="IPR029056">
    <property type="entry name" value="Ribokinase-like"/>
</dbReference>
<evidence type="ECO:0000256" key="1">
    <source>
        <dbReference type="ARBA" id="ARBA00022679"/>
    </source>
</evidence>